<proteinExistence type="predicted"/>
<evidence type="ECO:0000313" key="2">
    <source>
        <dbReference type="EMBL" id="AWB09827.1"/>
    </source>
</evidence>
<dbReference type="OrthoDB" id="1727004at2"/>
<dbReference type="RefSeq" id="WP_108308667.1">
    <property type="nucleotide sequence ID" value="NZ_CP020921.1"/>
</dbReference>
<keyword evidence="3" id="KW-1185">Reference proteome</keyword>
<keyword evidence="1" id="KW-0812">Transmembrane</keyword>
<organism evidence="2 3">
    <name type="scientific">Thermodesulfobium acidiphilum</name>
    <dbReference type="NCBI Taxonomy" id="1794699"/>
    <lineage>
        <taxon>Bacteria</taxon>
        <taxon>Pseudomonadati</taxon>
        <taxon>Thermodesulfobiota</taxon>
        <taxon>Thermodesulfobiia</taxon>
        <taxon>Thermodesulfobiales</taxon>
        <taxon>Thermodesulfobiaceae</taxon>
        <taxon>Thermodesulfobium</taxon>
    </lineage>
</organism>
<sequence>MKIKSKNTKNSSGITFLELILSILIVSICLFSIAPAYLENIILNWQLENQADLIAENLRIIRNSAFNGETNNSILFDINQNAYYIFSNNGKQSSRFDLANKITFKNAYCGSSNRCSFSIHGVPNEGGGKISLICKQINKEIDIIIGTATGRIWINKNVN</sequence>
<evidence type="ECO:0000256" key="1">
    <source>
        <dbReference type="SAM" id="Phobius"/>
    </source>
</evidence>
<name>A0A2R4VZ66_THEAF</name>
<keyword evidence="1" id="KW-1133">Transmembrane helix</keyword>
<reference evidence="2 3" key="1">
    <citation type="submission" date="2017-04" db="EMBL/GenBank/DDBJ databases">
        <title>Genomic insights into metabolism of Thermodesulfobium acidiphilum.</title>
        <authorList>
            <person name="Toshchakov S.V."/>
            <person name="Frolov E.N."/>
            <person name="Kublanov I.V."/>
            <person name="Samarov N.I."/>
            <person name="Novikov A."/>
            <person name="Lebedinsky A.V."/>
            <person name="Bonch-Osmolovskaya E.A."/>
            <person name="Chernyh N.A."/>
        </authorList>
    </citation>
    <scope>NUCLEOTIDE SEQUENCE [LARGE SCALE GENOMIC DNA]</scope>
    <source>
        <strain evidence="2 3">3127-1</strain>
    </source>
</reference>
<evidence type="ECO:0000313" key="3">
    <source>
        <dbReference type="Proteomes" id="UP000244792"/>
    </source>
</evidence>
<keyword evidence="1" id="KW-0472">Membrane</keyword>
<gene>
    <name evidence="2" type="ORF">TDSAC_0452</name>
</gene>
<dbReference type="KEGG" id="taci:TDSAC_0452"/>
<protein>
    <submittedName>
        <fullName evidence="2">Type II secretory pathway, pseudopilin PulG</fullName>
    </submittedName>
</protein>
<accession>A0A2R4VZ66</accession>
<dbReference type="Proteomes" id="UP000244792">
    <property type="component" value="Chromosome"/>
</dbReference>
<dbReference type="AlphaFoldDB" id="A0A2R4VZ66"/>
<dbReference type="EMBL" id="CP020921">
    <property type="protein sequence ID" value="AWB09827.1"/>
    <property type="molecule type" value="Genomic_DNA"/>
</dbReference>
<feature type="transmembrane region" description="Helical" evidence="1">
    <location>
        <begin position="12"/>
        <end position="38"/>
    </location>
</feature>